<evidence type="ECO:0000313" key="1">
    <source>
        <dbReference type="EMBL" id="PBK86050.1"/>
    </source>
</evidence>
<accession>A0A2H3CW37</accession>
<dbReference type="AlphaFoldDB" id="A0A2H3CW37"/>
<gene>
    <name evidence="1" type="ORF">ARMGADRAFT_1066703</name>
</gene>
<sequence length="211" mass="23523">MANSPIMLAWIKQMGGSVYPSDCSACILLLISVTNSKYTSRIKQMIPVESESKMWSQIESGLRYNETFGNCGICGNRTIGFPDIVSLEKSDLDVINSPMRVPSVKKHVSERSLTLEQGVMYTLGEYTVDVGDKTLNVPLWEAMAQHAGCSAHSDNVLEFEVEHRRTRVMDVQTRVLKNAWGRNCGQVDHPGENSTQQISILVNISQKEDVQ</sequence>
<dbReference type="EMBL" id="KZ293686">
    <property type="protein sequence ID" value="PBK86050.1"/>
    <property type="molecule type" value="Genomic_DNA"/>
</dbReference>
<proteinExistence type="predicted"/>
<dbReference type="Proteomes" id="UP000217790">
    <property type="component" value="Unassembled WGS sequence"/>
</dbReference>
<protein>
    <submittedName>
        <fullName evidence="1">Uncharacterized protein</fullName>
    </submittedName>
</protein>
<organism evidence="1 2">
    <name type="scientific">Armillaria gallica</name>
    <name type="common">Bulbous honey fungus</name>
    <name type="synonym">Armillaria bulbosa</name>
    <dbReference type="NCBI Taxonomy" id="47427"/>
    <lineage>
        <taxon>Eukaryota</taxon>
        <taxon>Fungi</taxon>
        <taxon>Dikarya</taxon>
        <taxon>Basidiomycota</taxon>
        <taxon>Agaricomycotina</taxon>
        <taxon>Agaricomycetes</taxon>
        <taxon>Agaricomycetidae</taxon>
        <taxon>Agaricales</taxon>
        <taxon>Marasmiineae</taxon>
        <taxon>Physalacriaceae</taxon>
        <taxon>Armillaria</taxon>
    </lineage>
</organism>
<reference evidence="2" key="1">
    <citation type="journal article" date="2017" name="Nat. Ecol. Evol.">
        <title>Genome expansion and lineage-specific genetic innovations in the forest pathogenic fungi Armillaria.</title>
        <authorList>
            <person name="Sipos G."/>
            <person name="Prasanna A.N."/>
            <person name="Walter M.C."/>
            <person name="O'Connor E."/>
            <person name="Balint B."/>
            <person name="Krizsan K."/>
            <person name="Kiss B."/>
            <person name="Hess J."/>
            <person name="Varga T."/>
            <person name="Slot J."/>
            <person name="Riley R."/>
            <person name="Boka B."/>
            <person name="Rigling D."/>
            <person name="Barry K."/>
            <person name="Lee J."/>
            <person name="Mihaltcheva S."/>
            <person name="LaButti K."/>
            <person name="Lipzen A."/>
            <person name="Waldron R."/>
            <person name="Moloney N.M."/>
            <person name="Sperisen C."/>
            <person name="Kredics L."/>
            <person name="Vagvoelgyi C."/>
            <person name="Patrignani A."/>
            <person name="Fitzpatrick D."/>
            <person name="Nagy I."/>
            <person name="Doyle S."/>
            <person name="Anderson J.B."/>
            <person name="Grigoriev I.V."/>
            <person name="Gueldener U."/>
            <person name="Muensterkoetter M."/>
            <person name="Nagy L.G."/>
        </authorList>
    </citation>
    <scope>NUCLEOTIDE SEQUENCE [LARGE SCALE GENOMIC DNA]</scope>
    <source>
        <strain evidence="2">Ar21-2</strain>
    </source>
</reference>
<keyword evidence="2" id="KW-1185">Reference proteome</keyword>
<evidence type="ECO:0000313" key="2">
    <source>
        <dbReference type="Proteomes" id="UP000217790"/>
    </source>
</evidence>
<dbReference type="InParanoid" id="A0A2H3CW37"/>
<name>A0A2H3CW37_ARMGA</name>